<sequence length="264" mass="30850">MRLFLFLLCCPVAIPIFAQQPSESETRIRLNRHFFEIAAEDTASHVYDKLVSFSADSTKLERIFTREGQVQRVVMTQPPREEYYERVTDQYNEYHELEWRKTENLHNGKFLTVYYFDGKVVGQVLSDSTTLYHVARNGESEPTQQNFNDFEPQIAVPTAEWHEFLFDNLRLSTGIRTDQPQIFWIAILVDEHGMAEQIEWANPLGGNPKVAKQYLRVVRLWGNNYTPALDSFGNPVAKWLMIPFRVERAMRGTTKPIMIYSDFN</sequence>
<proteinExistence type="predicted"/>
<evidence type="ECO:0000313" key="3">
    <source>
        <dbReference type="Proteomes" id="UP000664317"/>
    </source>
</evidence>
<keyword evidence="3" id="KW-1185">Reference proteome</keyword>
<name>A0ABS3C6S7_9BACT</name>
<comment type="caution">
    <text evidence="2">The sequence shown here is derived from an EMBL/GenBank/DDBJ whole genome shotgun (WGS) entry which is preliminary data.</text>
</comment>
<feature type="chain" id="PRO_5045835122" description="GLPGLI family protein" evidence="1">
    <location>
        <begin position="19"/>
        <end position="264"/>
    </location>
</feature>
<protein>
    <recommendedName>
        <fullName evidence="4">GLPGLI family protein</fullName>
    </recommendedName>
</protein>
<dbReference type="EMBL" id="JAFKCT010000008">
    <property type="protein sequence ID" value="MBN7812811.1"/>
    <property type="molecule type" value="Genomic_DNA"/>
</dbReference>
<accession>A0ABS3C6S7</accession>
<keyword evidence="1" id="KW-0732">Signal</keyword>
<evidence type="ECO:0008006" key="4">
    <source>
        <dbReference type="Google" id="ProtNLM"/>
    </source>
</evidence>
<dbReference type="Proteomes" id="UP000664317">
    <property type="component" value="Unassembled WGS sequence"/>
</dbReference>
<dbReference type="RefSeq" id="WP_206579576.1">
    <property type="nucleotide sequence ID" value="NZ_JAFKCT010000008.1"/>
</dbReference>
<reference evidence="2 3" key="1">
    <citation type="submission" date="2021-03" db="EMBL/GenBank/DDBJ databases">
        <title>novel species isolated from a fishpond in China.</title>
        <authorList>
            <person name="Lu H."/>
            <person name="Cai Z."/>
        </authorList>
    </citation>
    <scope>NUCLEOTIDE SEQUENCE [LARGE SCALE GENOMIC DNA]</scope>
    <source>
        <strain evidence="2 3">H41</strain>
    </source>
</reference>
<feature type="signal peptide" evidence="1">
    <location>
        <begin position="1"/>
        <end position="18"/>
    </location>
</feature>
<evidence type="ECO:0000313" key="2">
    <source>
        <dbReference type="EMBL" id="MBN7812811.1"/>
    </source>
</evidence>
<organism evidence="2 3">
    <name type="scientific">Algoriphagus oliviformis</name>
    <dbReference type="NCBI Taxonomy" id="2811231"/>
    <lineage>
        <taxon>Bacteria</taxon>
        <taxon>Pseudomonadati</taxon>
        <taxon>Bacteroidota</taxon>
        <taxon>Cytophagia</taxon>
        <taxon>Cytophagales</taxon>
        <taxon>Cyclobacteriaceae</taxon>
        <taxon>Algoriphagus</taxon>
    </lineage>
</organism>
<gene>
    <name evidence="2" type="ORF">J0A68_17785</name>
</gene>
<evidence type="ECO:0000256" key="1">
    <source>
        <dbReference type="SAM" id="SignalP"/>
    </source>
</evidence>